<dbReference type="EMBL" id="JAVDSG010000001">
    <property type="protein sequence ID" value="MDR6591916.1"/>
    <property type="molecule type" value="Genomic_DNA"/>
</dbReference>
<name>A0ABU1PML7_9PSEU</name>
<accession>A0ABU1PML7</accession>
<feature type="region of interest" description="Disordered" evidence="1">
    <location>
        <begin position="1"/>
        <end position="24"/>
    </location>
</feature>
<sequence length="24" mass="2876">MGRLLRAELRHGRERAGRSNDLRR</sequence>
<evidence type="ECO:0000256" key="1">
    <source>
        <dbReference type="SAM" id="MobiDB-lite"/>
    </source>
</evidence>
<evidence type="ECO:0000313" key="2">
    <source>
        <dbReference type="EMBL" id="MDR6591916.1"/>
    </source>
</evidence>
<comment type="caution">
    <text evidence="2">The sequence shown here is derived from an EMBL/GenBank/DDBJ whole genome shotgun (WGS) entry which is preliminary data.</text>
</comment>
<proteinExistence type="predicted"/>
<reference evidence="2 3" key="1">
    <citation type="submission" date="2023-07" db="EMBL/GenBank/DDBJ databases">
        <title>Sequencing the genomes of 1000 actinobacteria strains.</title>
        <authorList>
            <person name="Klenk H.-P."/>
        </authorList>
    </citation>
    <scope>NUCLEOTIDE SEQUENCE [LARGE SCALE GENOMIC DNA]</scope>
    <source>
        <strain evidence="2 3">DSM 43749</strain>
    </source>
</reference>
<protein>
    <submittedName>
        <fullName evidence="2">Uncharacterized protein</fullName>
    </submittedName>
</protein>
<organism evidence="2 3">
    <name type="scientific">Saccharothrix longispora</name>
    <dbReference type="NCBI Taxonomy" id="33920"/>
    <lineage>
        <taxon>Bacteria</taxon>
        <taxon>Bacillati</taxon>
        <taxon>Actinomycetota</taxon>
        <taxon>Actinomycetes</taxon>
        <taxon>Pseudonocardiales</taxon>
        <taxon>Pseudonocardiaceae</taxon>
        <taxon>Saccharothrix</taxon>
    </lineage>
</organism>
<dbReference type="Proteomes" id="UP001268819">
    <property type="component" value="Unassembled WGS sequence"/>
</dbReference>
<keyword evidence="3" id="KW-1185">Reference proteome</keyword>
<evidence type="ECO:0000313" key="3">
    <source>
        <dbReference type="Proteomes" id="UP001268819"/>
    </source>
</evidence>
<gene>
    <name evidence="2" type="ORF">J2S66_000300</name>
</gene>